<keyword evidence="1" id="KW-0472">Membrane</keyword>
<keyword evidence="1" id="KW-0812">Transmembrane</keyword>
<protein>
    <recommendedName>
        <fullName evidence="4">Secreted protein</fullName>
    </recommendedName>
</protein>
<reference evidence="3" key="2">
    <citation type="journal article" date="2015" name="Data Brief">
        <title>Shoot transcriptome of the giant reed, Arundo donax.</title>
        <authorList>
            <person name="Barrero R.A."/>
            <person name="Guerrero F.D."/>
            <person name="Moolhuijzen P."/>
            <person name="Goolsby J.A."/>
            <person name="Tidwell J."/>
            <person name="Bellgard S.E."/>
            <person name="Bellgard M.I."/>
        </authorList>
    </citation>
    <scope>NUCLEOTIDE SEQUENCE</scope>
    <source>
        <tissue evidence="3">Shoot tissue taken approximately 20 cm above the soil surface</tissue>
    </source>
</reference>
<keyword evidence="2" id="KW-0732">Signal</keyword>
<sequence length="141" mass="16198">MVNVWIAAAAAAVLVRAGSELDGVLPDSGVRSEQERHSVEFLCTRLRERSNTFAFFFCRLGCWGSQAAVASKNIVAPLPSRLCLALGYKDAMVAISMAEEYLVILYLFIFTFLYYVFSLWYWDCFFRFAFFFLFHVCFLTF</sequence>
<feature type="transmembrane region" description="Helical" evidence="1">
    <location>
        <begin position="101"/>
        <end position="122"/>
    </location>
</feature>
<evidence type="ECO:0008006" key="4">
    <source>
        <dbReference type="Google" id="ProtNLM"/>
    </source>
</evidence>
<feature type="chain" id="PRO_5002045186" description="Secreted protein" evidence="2">
    <location>
        <begin position="18"/>
        <end position="141"/>
    </location>
</feature>
<evidence type="ECO:0000256" key="1">
    <source>
        <dbReference type="SAM" id="Phobius"/>
    </source>
</evidence>
<evidence type="ECO:0000256" key="2">
    <source>
        <dbReference type="SAM" id="SignalP"/>
    </source>
</evidence>
<dbReference type="EMBL" id="GBRH01205587">
    <property type="protein sequence ID" value="JAD92308.1"/>
    <property type="molecule type" value="Transcribed_RNA"/>
</dbReference>
<evidence type="ECO:0000313" key="3">
    <source>
        <dbReference type="EMBL" id="JAD92308.1"/>
    </source>
</evidence>
<organism evidence="3">
    <name type="scientific">Arundo donax</name>
    <name type="common">Giant reed</name>
    <name type="synonym">Donax arundinaceus</name>
    <dbReference type="NCBI Taxonomy" id="35708"/>
    <lineage>
        <taxon>Eukaryota</taxon>
        <taxon>Viridiplantae</taxon>
        <taxon>Streptophyta</taxon>
        <taxon>Embryophyta</taxon>
        <taxon>Tracheophyta</taxon>
        <taxon>Spermatophyta</taxon>
        <taxon>Magnoliopsida</taxon>
        <taxon>Liliopsida</taxon>
        <taxon>Poales</taxon>
        <taxon>Poaceae</taxon>
        <taxon>PACMAD clade</taxon>
        <taxon>Arundinoideae</taxon>
        <taxon>Arundineae</taxon>
        <taxon>Arundo</taxon>
    </lineage>
</organism>
<feature type="signal peptide" evidence="2">
    <location>
        <begin position="1"/>
        <end position="17"/>
    </location>
</feature>
<proteinExistence type="predicted"/>
<name>A0A0A9E000_ARUDO</name>
<accession>A0A0A9E000</accession>
<dbReference type="AlphaFoldDB" id="A0A0A9E000"/>
<reference evidence="3" key="1">
    <citation type="submission" date="2014-09" db="EMBL/GenBank/DDBJ databases">
        <authorList>
            <person name="Magalhaes I.L.F."/>
            <person name="Oliveira U."/>
            <person name="Santos F.R."/>
            <person name="Vidigal T.H.D.A."/>
            <person name="Brescovit A.D."/>
            <person name="Santos A.J."/>
        </authorList>
    </citation>
    <scope>NUCLEOTIDE SEQUENCE</scope>
    <source>
        <tissue evidence="3">Shoot tissue taken approximately 20 cm above the soil surface</tissue>
    </source>
</reference>
<keyword evidence="1" id="KW-1133">Transmembrane helix</keyword>